<organism evidence="2 3">
    <name type="scientific">Ranatra chinensis</name>
    <dbReference type="NCBI Taxonomy" id="642074"/>
    <lineage>
        <taxon>Eukaryota</taxon>
        <taxon>Metazoa</taxon>
        <taxon>Ecdysozoa</taxon>
        <taxon>Arthropoda</taxon>
        <taxon>Hexapoda</taxon>
        <taxon>Insecta</taxon>
        <taxon>Pterygota</taxon>
        <taxon>Neoptera</taxon>
        <taxon>Paraneoptera</taxon>
        <taxon>Hemiptera</taxon>
        <taxon>Heteroptera</taxon>
        <taxon>Panheteroptera</taxon>
        <taxon>Nepomorpha</taxon>
        <taxon>Nepidae</taxon>
        <taxon>Ranatrinae</taxon>
        <taxon>Ranatra</taxon>
    </lineage>
</organism>
<dbReference type="Pfam" id="PF12836">
    <property type="entry name" value="HHH_3"/>
    <property type="match status" value="2"/>
</dbReference>
<dbReference type="EMBL" id="JBFDAA010000011">
    <property type="protein sequence ID" value="KAL1123887.1"/>
    <property type="molecule type" value="Genomic_DNA"/>
</dbReference>
<proteinExistence type="predicted"/>
<dbReference type="SUPFAM" id="SSF47781">
    <property type="entry name" value="RuvA domain 2-like"/>
    <property type="match status" value="2"/>
</dbReference>
<reference evidence="2 3" key="1">
    <citation type="submission" date="2024-07" db="EMBL/GenBank/DDBJ databases">
        <title>Chromosome-level genome assembly of the water stick insect Ranatra chinensis (Heteroptera: Nepidae).</title>
        <authorList>
            <person name="Liu X."/>
        </authorList>
    </citation>
    <scope>NUCLEOTIDE SEQUENCE [LARGE SCALE GENOMIC DNA]</scope>
    <source>
        <strain evidence="2">Cailab_2021Rc</strain>
        <tissue evidence="2">Muscle</tissue>
    </source>
</reference>
<dbReference type="Gene3D" id="1.10.150.280">
    <property type="entry name" value="AF1531-like domain"/>
    <property type="match status" value="1"/>
</dbReference>
<dbReference type="InterPro" id="IPR051675">
    <property type="entry name" value="Endo/Exo/Phosphatase_dom_1"/>
</dbReference>
<dbReference type="Gene3D" id="1.10.150.320">
    <property type="entry name" value="Photosystem II 12 kDa extrinsic protein"/>
    <property type="match status" value="1"/>
</dbReference>
<evidence type="ECO:0000256" key="1">
    <source>
        <dbReference type="SAM" id="MobiDB-lite"/>
    </source>
</evidence>
<accession>A0ABD0Y9F3</accession>
<protein>
    <recommendedName>
        <fullName evidence="4">Helix-hairpin-helix domain-containing protein</fullName>
    </recommendedName>
</protein>
<dbReference type="AlphaFoldDB" id="A0ABD0Y9F3"/>
<dbReference type="Proteomes" id="UP001558652">
    <property type="component" value="Unassembled WGS sequence"/>
</dbReference>
<comment type="caution">
    <text evidence="2">The sequence shown here is derived from an EMBL/GenBank/DDBJ whole genome shotgun (WGS) entry which is preliminary data.</text>
</comment>
<keyword evidence="3" id="KW-1185">Reference proteome</keyword>
<name>A0ABD0Y9F3_9HEMI</name>
<feature type="region of interest" description="Disordered" evidence="1">
    <location>
        <begin position="53"/>
        <end position="73"/>
    </location>
</feature>
<dbReference type="PANTHER" id="PTHR21180">
    <property type="entry name" value="ENDONUCLEASE/EXONUCLEASE/PHOSPHATASE FAMILY DOMAIN-CONTAINING PROTEIN 1"/>
    <property type="match status" value="1"/>
</dbReference>
<dbReference type="InterPro" id="IPR010994">
    <property type="entry name" value="RuvA_2-like"/>
</dbReference>
<dbReference type="PANTHER" id="PTHR21180:SF32">
    <property type="entry name" value="ENDONUCLEASE_EXONUCLEASE_PHOSPHATASE FAMILY DOMAIN-CONTAINING PROTEIN 1"/>
    <property type="match status" value="1"/>
</dbReference>
<evidence type="ECO:0000313" key="2">
    <source>
        <dbReference type="EMBL" id="KAL1123887.1"/>
    </source>
</evidence>
<sequence length="116" mass="12913">MTLPGVTRAVARNIVEYRQAIGRFNKVEDLALVSGIGADRLDEIRPEICVNKRKNQSAEVSPPPHHSSRPPLDVNTATVFQLMTVRGINQELAAAIVEYRDRRGDFFSLDDLLKVG</sequence>
<gene>
    <name evidence="2" type="ORF">AAG570_001657</name>
</gene>
<evidence type="ECO:0000313" key="3">
    <source>
        <dbReference type="Proteomes" id="UP001558652"/>
    </source>
</evidence>
<evidence type="ECO:0008006" key="4">
    <source>
        <dbReference type="Google" id="ProtNLM"/>
    </source>
</evidence>